<dbReference type="SUPFAM" id="SSF49265">
    <property type="entry name" value="Fibronectin type III"/>
    <property type="match status" value="2"/>
</dbReference>
<dbReference type="PANTHER" id="PTHR46708:SF2">
    <property type="entry name" value="FIBRONECTIN TYPE-III DOMAIN-CONTAINING PROTEIN"/>
    <property type="match status" value="1"/>
</dbReference>
<feature type="domain" description="Fibronectin type-III" evidence="2">
    <location>
        <begin position="639"/>
        <end position="742"/>
    </location>
</feature>
<reference evidence="3 4" key="1">
    <citation type="submission" date="2024-07" db="EMBL/GenBank/DDBJ databases">
        <title>Chromosome-level genome assembly of the water stick insect Ranatra chinensis (Heteroptera: Nepidae).</title>
        <authorList>
            <person name="Liu X."/>
        </authorList>
    </citation>
    <scope>NUCLEOTIDE SEQUENCE [LARGE SCALE GENOMIC DNA]</scope>
    <source>
        <strain evidence="3">Cailab_2021Rc</strain>
        <tissue evidence="3">Muscle</tissue>
    </source>
</reference>
<dbReference type="PROSITE" id="PS50853">
    <property type="entry name" value="FN3"/>
    <property type="match status" value="2"/>
</dbReference>
<dbReference type="EMBL" id="JBFDAA010000005">
    <property type="protein sequence ID" value="KAL1132454.1"/>
    <property type="molecule type" value="Genomic_DNA"/>
</dbReference>
<dbReference type="InterPro" id="IPR013783">
    <property type="entry name" value="Ig-like_fold"/>
</dbReference>
<dbReference type="AlphaFoldDB" id="A0ABD0YPL4"/>
<evidence type="ECO:0000259" key="2">
    <source>
        <dbReference type="PROSITE" id="PS50853"/>
    </source>
</evidence>
<keyword evidence="1" id="KW-0677">Repeat</keyword>
<keyword evidence="4" id="KW-1185">Reference proteome</keyword>
<feature type="domain" description="Fibronectin type-III" evidence="2">
    <location>
        <begin position="939"/>
        <end position="1038"/>
    </location>
</feature>
<dbReference type="SMART" id="SM00060">
    <property type="entry name" value="FN3"/>
    <property type="match status" value="3"/>
</dbReference>
<dbReference type="InterPro" id="IPR050991">
    <property type="entry name" value="ECM_Regulatory_Proteins"/>
</dbReference>
<dbReference type="InterPro" id="IPR000742">
    <property type="entry name" value="EGF"/>
</dbReference>
<name>A0ABD0YPL4_9HEMI</name>
<evidence type="ECO:0000313" key="4">
    <source>
        <dbReference type="Proteomes" id="UP001558652"/>
    </source>
</evidence>
<dbReference type="Pfam" id="PF00041">
    <property type="entry name" value="fn3"/>
    <property type="match status" value="2"/>
</dbReference>
<dbReference type="Gene3D" id="2.170.300.10">
    <property type="entry name" value="Tie2 ligand-binding domain superfamily"/>
    <property type="match status" value="1"/>
</dbReference>
<dbReference type="InterPro" id="IPR036116">
    <property type="entry name" value="FN3_sf"/>
</dbReference>
<protein>
    <recommendedName>
        <fullName evidence="2">Fibronectin type-III domain-containing protein</fullName>
    </recommendedName>
</protein>
<sequence length="1200" mass="134692">MELVNGAHWNHALVRRLDAIFSISDYKEKAILILRPDKPWDFSFAIDAGSNVDDPFKYTNYTGEMVRYSELLTTICRKDQIVLTVGMIMPECEVPKEEIPSWHIDSKLNSNNGWRFKNEGSTIGKRHKSRWLAVNENTEMSVGPIDVGWFCVDVEYLPGGKPDRGIISVEARSNSNSTPFREYNFPLEVSVSLVFSKSSTIRLSGRLPEDLTANLILVIKVKTADVVGIRKLYGCNPHKKPPMRWHSLMGSTETMGTTPRGDHEANVFYVGVTGLRDGLRKIGRIPGDWANEMRIAVEQIVKPIPHRNPDTPAGWCRNGGYIRGPHCNCPIGFGGANCEKVCGPRKWGPECERHCSDTNIGCRGMMFCQHPYHRCQCATGYTGIMCAQECNSTRWGANCVFECGKCLAGDGCNPFTGACRMGCQPGYVQPNCINTYVHLTTAPNVEPSYTSAVVTANVSNTTTKGYGQPTYFVVQYKDDGEEEWRKSGPVNKINPDGKISYRQEGLNRGTFYTMRAILLTDDFNSFLGQDIPSTRFRTNCKVGGRLSLSVFIIRDSAALMWKKEEGLLEEEKECPLTSSEVQIRSTSKWESKTLEVPELVVMPLVPGLRYSARVRQIDLFTKGPFSKTIEFTYTESDGRILNLDFSNVGPTYATLTWDALDDTEKNFTIFWNCMGVMSSTEGASCLDDASWTFHSSTNYTIENLKPFRKYLVRVRHNPGSNYNQLMFTTKPSVPEEAPSVEGLDFVIGEESVLVSWPKPGQCLECNGVILGFKYFVTVGLRRDHVLKAPENSMQSMQWKHTNSLGAKVVNITRGGGRLLRRRDLEADFTVLESEQDPVIEGYVAVTEKLPAARLSMADLLPDTSYQLKVFYVNIMGFNVDKPMVVNFVTPSATLLYSRLRKVDNDFIDVLEEASHRRHSLAGDLTRALLTDTTAQGGSEPRNIEVVRVTEDDVSIAWEPPKFRPGSVTGYSVILETSPPDEGMHYRRQSTLNYTKESQTSAQLTGLKPSTEYTVEVRPLRGTDDGYVASTMSFSTRPPSAWLSAVPPVTTLKRNGRVIKTGILWQDLTESDEIASWTVRETVLVIAALEEPSSQFDLDDVYLRSETDARRCAKRYKDSYVEKVFEKKFGRKYYIIPSYGQGKISVDIEDENTTDILEGNCKFSLDTMEYYILGMVEVRDHSGLLNAAIITSEPFYIEETI</sequence>
<organism evidence="3 4">
    <name type="scientific">Ranatra chinensis</name>
    <dbReference type="NCBI Taxonomy" id="642074"/>
    <lineage>
        <taxon>Eukaryota</taxon>
        <taxon>Metazoa</taxon>
        <taxon>Ecdysozoa</taxon>
        <taxon>Arthropoda</taxon>
        <taxon>Hexapoda</taxon>
        <taxon>Insecta</taxon>
        <taxon>Pterygota</taxon>
        <taxon>Neoptera</taxon>
        <taxon>Paraneoptera</taxon>
        <taxon>Hemiptera</taxon>
        <taxon>Heteroptera</taxon>
        <taxon>Panheteroptera</taxon>
        <taxon>Nepomorpha</taxon>
        <taxon>Nepidae</taxon>
        <taxon>Ranatrinae</taxon>
        <taxon>Ranatra</taxon>
    </lineage>
</organism>
<dbReference type="Gene3D" id="2.60.40.10">
    <property type="entry name" value="Immunoglobulins"/>
    <property type="match status" value="2"/>
</dbReference>
<dbReference type="PANTHER" id="PTHR46708">
    <property type="entry name" value="TENASCIN"/>
    <property type="match status" value="1"/>
</dbReference>
<dbReference type="Proteomes" id="UP001558652">
    <property type="component" value="Unassembled WGS sequence"/>
</dbReference>
<proteinExistence type="predicted"/>
<dbReference type="CDD" id="cd00063">
    <property type="entry name" value="FN3"/>
    <property type="match status" value="2"/>
</dbReference>
<comment type="caution">
    <text evidence="3">The sequence shown here is derived from an EMBL/GenBank/DDBJ whole genome shotgun (WGS) entry which is preliminary data.</text>
</comment>
<accession>A0ABD0YPL4</accession>
<dbReference type="InterPro" id="IPR003961">
    <property type="entry name" value="FN3_dom"/>
</dbReference>
<evidence type="ECO:0000256" key="1">
    <source>
        <dbReference type="ARBA" id="ARBA00022737"/>
    </source>
</evidence>
<dbReference type="PROSITE" id="PS00022">
    <property type="entry name" value="EGF_1"/>
    <property type="match status" value="1"/>
</dbReference>
<evidence type="ECO:0000313" key="3">
    <source>
        <dbReference type="EMBL" id="KAL1132454.1"/>
    </source>
</evidence>
<gene>
    <name evidence="3" type="ORF">AAG570_010409</name>
</gene>